<keyword evidence="2" id="KW-1185">Reference proteome</keyword>
<dbReference type="EMBL" id="JAHLQI010000007">
    <property type="protein sequence ID" value="MBU5491374.1"/>
    <property type="molecule type" value="Genomic_DNA"/>
</dbReference>
<evidence type="ECO:0000313" key="2">
    <source>
        <dbReference type="Proteomes" id="UP000783588"/>
    </source>
</evidence>
<dbReference type="RefSeq" id="WP_216471082.1">
    <property type="nucleotide sequence ID" value="NZ_JAHLQI010000007.1"/>
</dbReference>
<evidence type="ECO:0000313" key="1">
    <source>
        <dbReference type="EMBL" id="MBU5491374.1"/>
    </source>
</evidence>
<sequence length="217" mass="25836">MYYTTEALTLEHAEGIKLTYHGHNYALYGEWEGKISRYMLDNETEPYSIVVCAECDAKEIGKDNYVTLCWDAEPEDPYAWLEELNGKWTTGISYVFPIDPPIDWEDLSSDEADEIIRNKSRKGERIMKEYDYVYKETGEFAMTEKEYHESVMRELKNNWDDCMDEDEKEEYSSFEDYVSQEFDDWCASDDMFTTYSDWKIQKEIADEWTREHGNDLI</sequence>
<gene>
    <name evidence="1" type="ORF">KQI75_12260</name>
</gene>
<dbReference type="Proteomes" id="UP000783588">
    <property type="component" value="Unassembled WGS sequence"/>
</dbReference>
<organism evidence="1 2">
    <name type="scientific">Butyricicoccus intestinisimiae</name>
    <dbReference type="NCBI Taxonomy" id="2841509"/>
    <lineage>
        <taxon>Bacteria</taxon>
        <taxon>Bacillati</taxon>
        <taxon>Bacillota</taxon>
        <taxon>Clostridia</taxon>
        <taxon>Eubacteriales</taxon>
        <taxon>Butyricicoccaceae</taxon>
        <taxon>Butyricicoccus</taxon>
    </lineage>
</organism>
<proteinExistence type="predicted"/>
<name>A0ABS6EUK8_9FIRM</name>
<protein>
    <submittedName>
        <fullName evidence="1">Uncharacterized protein</fullName>
    </submittedName>
</protein>
<accession>A0ABS6EUK8</accession>
<reference evidence="1 2" key="1">
    <citation type="submission" date="2021-06" db="EMBL/GenBank/DDBJ databases">
        <authorList>
            <person name="Sun Q."/>
            <person name="Li D."/>
        </authorList>
    </citation>
    <scope>NUCLEOTIDE SEQUENCE [LARGE SCALE GENOMIC DNA]</scope>
    <source>
        <strain evidence="1 2">MSJd-7</strain>
    </source>
</reference>
<comment type="caution">
    <text evidence="1">The sequence shown here is derived from an EMBL/GenBank/DDBJ whole genome shotgun (WGS) entry which is preliminary data.</text>
</comment>